<dbReference type="InterPro" id="IPR001623">
    <property type="entry name" value="DnaJ_domain"/>
</dbReference>
<dbReference type="InterPro" id="IPR050817">
    <property type="entry name" value="DjlA_DnaK_co-chaperone"/>
</dbReference>
<accession>A0ABV3JUT8</accession>
<evidence type="ECO:0000256" key="1">
    <source>
        <dbReference type="SAM" id="MobiDB-lite"/>
    </source>
</evidence>
<dbReference type="SUPFAM" id="SSF46565">
    <property type="entry name" value="Chaperone J-domain"/>
    <property type="match status" value="1"/>
</dbReference>
<dbReference type="SMART" id="SM00271">
    <property type="entry name" value="DnaJ"/>
    <property type="match status" value="1"/>
</dbReference>
<gene>
    <name evidence="3" type="ORF">AB0L16_09070</name>
</gene>
<feature type="region of interest" description="Disordered" evidence="1">
    <location>
        <begin position="67"/>
        <end position="108"/>
    </location>
</feature>
<dbReference type="EMBL" id="JBFAUK010000005">
    <property type="protein sequence ID" value="MEV5506617.1"/>
    <property type="molecule type" value="Genomic_DNA"/>
</dbReference>
<protein>
    <submittedName>
        <fullName evidence="3">J domain-containing protein</fullName>
    </submittedName>
</protein>
<proteinExistence type="predicted"/>
<dbReference type="PROSITE" id="PS50076">
    <property type="entry name" value="DNAJ_2"/>
    <property type="match status" value="1"/>
</dbReference>
<organism evidence="3 4">
    <name type="scientific">Streptomyces orinoci</name>
    <name type="common">Streptoverticillium orinoci</name>
    <dbReference type="NCBI Taxonomy" id="67339"/>
    <lineage>
        <taxon>Bacteria</taxon>
        <taxon>Bacillati</taxon>
        <taxon>Actinomycetota</taxon>
        <taxon>Actinomycetes</taxon>
        <taxon>Kitasatosporales</taxon>
        <taxon>Streptomycetaceae</taxon>
        <taxon>Streptomyces</taxon>
    </lineage>
</organism>
<dbReference type="InterPro" id="IPR018253">
    <property type="entry name" value="DnaJ_domain_CS"/>
</dbReference>
<dbReference type="CDD" id="cd06257">
    <property type="entry name" value="DnaJ"/>
    <property type="match status" value="1"/>
</dbReference>
<evidence type="ECO:0000313" key="4">
    <source>
        <dbReference type="Proteomes" id="UP001552594"/>
    </source>
</evidence>
<evidence type="ECO:0000259" key="2">
    <source>
        <dbReference type="PROSITE" id="PS50076"/>
    </source>
</evidence>
<dbReference type="RefSeq" id="WP_109279681.1">
    <property type="nucleotide sequence ID" value="NZ_JBFAUK010000005.1"/>
</dbReference>
<feature type="domain" description="J" evidence="2">
    <location>
        <begin position="9"/>
        <end position="74"/>
    </location>
</feature>
<sequence>MPGQRPLTDHYAVLGVSPSASGQQITTAYRRLVRSLHPDTADAAAATHDAFAAVVTAYNVLHDPRQRAAYDADRARRGTPSRPQGSGQPIPVRVHRSPGPSLTGRAPSGYSSDGYPVLLWTAHDLSEQILRWLRIEVPWL</sequence>
<keyword evidence="4" id="KW-1185">Reference proteome</keyword>
<name>A0ABV3JUT8_STRON</name>
<feature type="compositionally biased region" description="Basic and acidic residues" evidence="1">
    <location>
        <begin position="67"/>
        <end position="76"/>
    </location>
</feature>
<dbReference type="InterPro" id="IPR036869">
    <property type="entry name" value="J_dom_sf"/>
</dbReference>
<comment type="caution">
    <text evidence="3">The sequence shown here is derived from an EMBL/GenBank/DDBJ whole genome shotgun (WGS) entry which is preliminary data.</text>
</comment>
<dbReference type="Pfam" id="PF00226">
    <property type="entry name" value="DnaJ"/>
    <property type="match status" value="1"/>
</dbReference>
<dbReference type="PANTHER" id="PTHR24074">
    <property type="entry name" value="CO-CHAPERONE PROTEIN DJLA"/>
    <property type="match status" value="1"/>
</dbReference>
<reference evidence="3 4" key="1">
    <citation type="submission" date="2024-06" db="EMBL/GenBank/DDBJ databases">
        <title>The Natural Products Discovery Center: Release of the First 8490 Sequenced Strains for Exploring Actinobacteria Biosynthetic Diversity.</title>
        <authorList>
            <person name="Kalkreuter E."/>
            <person name="Kautsar S.A."/>
            <person name="Yang D."/>
            <person name="Bader C.D."/>
            <person name="Teijaro C.N."/>
            <person name="Fluegel L."/>
            <person name="Davis C.M."/>
            <person name="Simpson J.R."/>
            <person name="Lauterbach L."/>
            <person name="Steele A.D."/>
            <person name="Gui C."/>
            <person name="Meng S."/>
            <person name="Li G."/>
            <person name="Viehrig K."/>
            <person name="Ye F."/>
            <person name="Su P."/>
            <person name="Kiefer A.F."/>
            <person name="Nichols A."/>
            <person name="Cepeda A.J."/>
            <person name="Yan W."/>
            <person name="Fan B."/>
            <person name="Jiang Y."/>
            <person name="Adhikari A."/>
            <person name="Zheng C.-J."/>
            <person name="Schuster L."/>
            <person name="Cowan T.M."/>
            <person name="Smanski M.J."/>
            <person name="Chevrette M.G."/>
            <person name="De Carvalho L.P.S."/>
            <person name="Shen B."/>
        </authorList>
    </citation>
    <scope>NUCLEOTIDE SEQUENCE [LARGE SCALE GENOMIC DNA]</scope>
    <source>
        <strain evidence="3 4">NPDC052347</strain>
    </source>
</reference>
<dbReference type="Gene3D" id="1.10.287.110">
    <property type="entry name" value="DnaJ domain"/>
    <property type="match status" value="1"/>
</dbReference>
<dbReference type="PRINTS" id="PR00625">
    <property type="entry name" value="JDOMAIN"/>
</dbReference>
<dbReference type="Proteomes" id="UP001552594">
    <property type="component" value="Unassembled WGS sequence"/>
</dbReference>
<evidence type="ECO:0000313" key="3">
    <source>
        <dbReference type="EMBL" id="MEV5506617.1"/>
    </source>
</evidence>
<dbReference type="PROSITE" id="PS00636">
    <property type="entry name" value="DNAJ_1"/>
    <property type="match status" value="1"/>
</dbReference>